<accession>A0AA88SQ09</accession>
<evidence type="ECO:0000313" key="9">
    <source>
        <dbReference type="EMBL" id="KAK2844122.1"/>
    </source>
</evidence>
<keyword evidence="10" id="KW-1185">Reference proteome</keyword>
<keyword evidence="2" id="KW-0479">Metal-binding</keyword>
<evidence type="ECO:0000256" key="1">
    <source>
        <dbReference type="ARBA" id="ARBA00004906"/>
    </source>
</evidence>
<dbReference type="PANTHER" id="PTHR15493:SF1">
    <property type="entry name" value="F-BOX ONLY PROTEIN 43"/>
    <property type="match status" value="1"/>
</dbReference>
<dbReference type="GO" id="GO:0045835">
    <property type="term" value="P:negative regulation of meiotic nuclear division"/>
    <property type="evidence" value="ECO:0007669"/>
    <property type="project" value="InterPro"/>
</dbReference>
<dbReference type="Gene3D" id="2.20.25.20">
    <property type="match status" value="1"/>
</dbReference>
<name>A0AA88SQ09_CHASR</name>
<reference evidence="9" key="1">
    <citation type="submission" date="2023-07" db="EMBL/GenBank/DDBJ databases">
        <title>Chromosome-level Genome Assembly of Striped Snakehead (Channa striata).</title>
        <authorList>
            <person name="Liu H."/>
        </authorList>
    </citation>
    <scope>NUCLEOTIDE SEQUENCE</scope>
    <source>
        <strain evidence="9">Gz</strain>
        <tissue evidence="9">Muscle</tissue>
    </source>
</reference>
<gene>
    <name evidence="9" type="ORF">Q5P01_010781</name>
</gene>
<proteinExistence type="predicted"/>
<comment type="pathway">
    <text evidence="1">Protein modification; protein ubiquitination.</text>
</comment>
<dbReference type="EMBL" id="JAUPFM010000008">
    <property type="protein sequence ID" value="KAK2844122.1"/>
    <property type="molecule type" value="Genomic_DNA"/>
</dbReference>
<evidence type="ECO:0000256" key="7">
    <source>
        <dbReference type="SAM" id="MobiDB-lite"/>
    </source>
</evidence>
<organism evidence="9 10">
    <name type="scientific">Channa striata</name>
    <name type="common">Snakehead murrel</name>
    <name type="synonym">Ophicephalus striatus</name>
    <dbReference type="NCBI Taxonomy" id="64152"/>
    <lineage>
        <taxon>Eukaryota</taxon>
        <taxon>Metazoa</taxon>
        <taxon>Chordata</taxon>
        <taxon>Craniata</taxon>
        <taxon>Vertebrata</taxon>
        <taxon>Euteleostomi</taxon>
        <taxon>Actinopterygii</taxon>
        <taxon>Neopterygii</taxon>
        <taxon>Teleostei</taxon>
        <taxon>Neoteleostei</taxon>
        <taxon>Acanthomorphata</taxon>
        <taxon>Anabantaria</taxon>
        <taxon>Anabantiformes</taxon>
        <taxon>Channoidei</taxon>
        <taxon>Channidae</taxon>
        <taxon>Channa</taxon>
    </lineage>
</organism>
<dbReference type="CDD" id="cd20365">
    <property type="entry name" value="BRcat_RBR_FBXO43"/>
    <property type="match status" value="1"/>
</dbReference>
<dbReference type="InterPro" id="IPR044064">
    <property type="entry name" value="ZF_ZBR"/>
</dbReference>
<evidence type="ECO:0000256" key="5">
    <source>
        <dbReference type="ARBA" id="ARBA00022833"/>
    </source>
</evidence>
<sequence>MKKWQVKVRRFFETGCKARSTTEPVKTALSTGQSALSLVTLLSLGEFYTPKENLRLCVTPKGKVKESAEGSRREVQQPPATSWCETPKVHKRDATLRPRLLMCKPKTDVRIDRTRSPCTKKTSVRTRSEHWLSVSFDSLETVTGALASSTNVEQDLSLSGTKRRTLFSQEVSQSEVSGKTNGLHDSSSILFTPSYTHTPNYIRSACEDSGFSSLTLDKSQDDSVDHDGSFQELLLSASRGSSETPNMAEAKRRSRLQRQHRLSTLKEGGSQSEEDLMDRKHQHHRCLSHSKDVFDDFVTPRSALSNINSNGVNYDGVASAKDSVTPLRATVGKSENVNSFNMAPSDSDETPLRTTPVSLSLTPALQLVHAMCQQKAQMFFGQSPSLKEQLKSTLALAETPQTFRTTMPLAGLIGRKMGLGKVDILTELKKRHLRHILAVIFSHLTSESIHRCGQVCKSWNQIIQEDKEASFRRRNYLSEVEATPELRGALHVPDAETRLTLLKRSALKTVQAHSSSKRDRFLEVAKTLFSDECLKPCPRCENPARCHSVKGEGVCSRDDCGFQFCTACLSAFHGSRQCGSQSLGRHKRDIILPGSAQSKRNVRRL</sequence>
<evidence type="ECO:0000313" key="10">
    <source>
        <dbReference type="Proteomes" id="UP001187415"/>
    </source>
</evidence>
<dbReference type="SUPFAM" id="SSF81383">
    <property type="entry name" value="F-box domain"/>
    <property type="match status" value="1"/>
</dbReference>
<feature type="compositionally biased region" description="Basic residues" evidence="7">
    <location>
        <begin position="252"/>
        <end position="263"/>
    </location>
</feature>
<dbReference type="InterPro" id="IPR036047">
    <property type="entry name" value="F-box-like_dom_sf"/>
</dbReference>
<keyword evidence="5" id="KW-0862">Zinc</keyword>
<evidence type="ECO:0000256" key="4">
    <source>
        <dbReference type="ARBA" id="ARBA00022786"/>
    </source>
</evidence>
<dbReference type="PANTHER" id="PTHR15493">
    <property type="entry name" value="F-BOX ONLY PROTEIN 5 AND 43"/>
    <property type="match status" value="1"/>
</dbReference>
<dbReference type="Proteomes" id="UP001187415">
    <property type="component" value="Unassembled WGS sequence"/>
</dbReference>
<evidence type="ECO:0000256" key="3">
    <source>
        <dbReference type="ARBA" id="ARBA00022771"/>
    </source>
</evidence>
<dbReference type="Gene3D" id="1.20.1280.50">
    <property type="match status" value="1"/>
</dbReference>
<feature type="domain" description="ZBR-type" evidence="8">
    <location>
        <begin position="533"/>
        <end position="581"/>
    </location>
</feature>
<dbReference type="AlphaFoldDB" id="A0AA88SQ09"/>
<dbReference type="GO" id="GO:0005634">
    <property type="term" value="C:nucleus"/>
    <property type="evidence" value="ECO:0007669"/>
    <property type="project" value="TreeGrafter"/>
</dbReference>
<evidence type="ECO:0000256" key="6">
    <source>
        <dbReference type="PROSITE-ProRule" id="PRU01220"/>
    </source>
</evidence>
<dbReference type="InterPro" id="IPR047147">
    <property type="entry name" value="FBX5_43"/>
</dbReference>
<keyword evidence="3 6" id="KW-0863">Zinc-finger</keyword>
<feature type="region of interest" description="Disordered" evidence="7">
    <location>
        <begin position="235"/>
        <end position="274"/>
    </location>
</feature>
<dbReference type="GO" id="GO:0007088">
    <property type="term" value="P:regulation of mitotic nuclear division"/>
    <property type="evidence" value="ECO:0007669"/>
    <property type="project" value="InterPro"/>
</dbReference>
<protein>
    <recommendedName>
        <fullName evidence="8">ZBR-type domain-containing protein</fullName>
    </recommendedName>
</protein>
<comment type="caution">
    <text evidence="9">The sequence shown here is derived from an EMBL/GenBank/DDBJ whole genome shotgun (WGS) entry which is preliminary data.</text>
</comment>
<evidence type="ECO:0000256" key="2">
    <source>
        <dbReference type="ARBA" id="ARBA00022723"/>
    </source>
</evidence>
<keyword evidence="4" id="KW-0833">Ubl conjugation pathway</keyword>
<dbReference type="InterPro" id="IPR001810">
    <property type="entry name" value="F-box_dom"/>
</dbReference>
<evidence type="ECO:0000259" key="8">
    <source>
        <dbReference type="PROSITE" id="PS51872"/>
    </source>
</evidence>
<dbReference type="FunFam" id="2.20.25.20:FF:000006">
    <property type="entry name" value="F-box only protein 5"/>
    <property type="match status" value="1"/>
</dbReference>
<dbReference type="PROSITE" id="PS51872">
    <property type="entry name" value="ZF_ZBR"/>
    <property type="match status" value="1"/>
</dbReference>
<dbReference type="Pfam" id="PF12937">
    <property type="entry name" value="F-box-like"/>
    <property type="match status" value="1"/>
</dbReference>
<dbReference type="GO" id="GO:0008270">
    <property type="term" value="F:zinc ion binding"/>
    <property type="evidence" value="ECO:0007669"/>
    <property type="project" value="UniProtKB-KW"/>
</dbReference>